<dbReference type="GO" id="GO:0004674">
    <property type="term" value="F:protein serine/threonine kinase activity"/>
    <property type="evidence" value="ECO:0007669"/>
    <property type="project" value="UniProtKB-KW"/>
</dbReference>
<evidence type="ECO:0000256" key="3">
    <source>
        <dbReference type="ARBA" id="ARBA00022777"/>
    </source>
</evidence>
<dbReference type="SMART" id="SM00220">
    <property type="entry name" value="S_TKc"/>
    <property type="match status" value="1"/>
</dbReference>
<sequence length="546" mass="62982">MSPVTVREIPQFIGKYKIHSLIATGGMGAVYKAIHPDLKRPVIIKKLAIKRNSMVLERFKREAKILLDLNNPHIVHMFDYFKEGTSHYLVLEFVDGMSLDKLIEKKKNFSEQLALLITLDIAQALKYAHERGIIHRDVKPGNILLSKHGEVKLADFGIAASEQDRSSEALNEIDKDKTIEKSGIDLTMAGSSLGTPSYMSPEQFTVSSRVDKRTDIYSLGVMLYELLTGEKPFKTKGLSLGEILNERQKRFPNPRKIKPKLPFKLVRLIKRMTKVKPEKRFQDLQPVIKRIKAYLKKYDTHQIRVSMVKAMLTKKTDEPEYPKKRNPFLQVTAGFLLGVLIIAGVYYAWKNDVFYKTIFRPWFSPVTITIELPQKILNSSEMVYSILIFKDDNDAMPEVKRARKTMETVNSEKKTSVTSGEIWLMDGKYRAKIMAGPRIWWKSFSVDGKKLNLYQDFGRIRPRNLRIYTSAKDARNGQSLAGKAYFSVLKDNQWVLLSEKVMEDIYSGTVWKFRAQAPGYKTMIYSLRIDWYQDELILEAMLEPEE</sequence>
<dbReference type="GO" id="GO:0005524">
    <property type="term" value="F:ATP binding"/>
    <property type="evidence" value="ECO:0007669"/>
    <property type="project" value="UniProtKB-KW"/>
</dbReference>
<gene>
    <name evidence="7" type="ORF">IAA81_03645</name>
</gene>
<evidence type="ECO:0000256" key="2">
    <source>
        <dbReference type="ARBA" id="ARBA00022741"/>
    </source>
</evidence>
<dbReference type="AlphaFoldDB" id="A0A9D9HP27"/>
<dbReference type="Pfam" id="PF00069">
    <property type="entry name" value="Pkinase"/>
    <property type="match status" value="1"/>
</dbReference>
<evidence type="ECO:0000313" key="8">
    <source>
        <dbReference type="Proteomes" id="UP000823638"/>
    </source>
</evidence>
<dbReference type="InterPro" id="IPR011009">
    <property type="entry name" value="Kinase-like_dom_sf"/>
</dbReference>
<dbReference type="InterPro" id="IPR000719">
    <property type="entry name" value="Prot_kinase_dom"/>
</dbReference>
<reference evidence="7" key="2">
    <citation type="journal article" date="2021" name="PeerJ">
        <title>Extensive microbial diversity within the chicken gut microbiome revealed by metagenomics and culture.</title>
        <authorList>
            <person name="Gilroy R."/>
            <person name="Ravi A."/>
            <person name="Getino M."/>
            <person name="Pursley I."/>
            <person name="Horton D.L."/>
            <person name="Alikhan N.F."/>
            <person name="Baker D."/>
            <person name="Gharbi K."/>
            <person name="Hall N."/>
            <person name="Watson M."/>
            <person name="Adriaenssens E.M."/>
            <person name="Foster-Nyarko E."/>
            <person name="Jarju S."/>
            <person name="Secka A."/>
            <person name="Antonio M."/>
            <person name="Oren A."/>
            <person name="Chaudhuri R.R."/>
            <person name="La Ragione R."/>
            <person name="Hildebrand F."/>
            <person name="Pallen M.J."/>
        </authorList>
    </citation>
    <scope>NUCLEOTIDE SEQUENCE</scope>
    <source>
        <strain evidence="7">10532</strain>
    </source>
</reference>
<keyword evidence="3 7" id="KW-0418">Kinase</keyword>
<evidence type="ECO:0000256" key="5">
    <source>
        <dbReference type="SAM" id="Phobius"/>
    </source>
</evidence>
<proteinExistence type="predicted"/>
<dbReference type="Gene3D" id="3.30.200.20">
    <property type="entry name" value="Phosphorylase Kinase, domain 1"/>
    <property type="match status" value="1"/>
</dbReference>
<keyword evidence="5" id="KW-0812">Transmembrane</keyword>
<protein>
    <submittedName>
        <fullName evidence="7">Serine/threonine protein kinase</fullName>
    </submittedName>
</protein>
<dbReference type="PROSITE" id="PS00108">
    <property type="entry name" value="PROTEIN_KINASE_ST"/>
    <property type="match status" value="1"/>
</dbReference>
<evidence type="ECO:0000256" key="4">
    <source>
        <dbReference type="ARBA" id="ARBA00022840"/>
    </source>
</evidence>
<keyword evidence="5" id="KW-1133">Transmembrane helix</keyword>
<dbReference type="EMBL" id="JADIMM010000051">
    <property type="protein sequence ID" value="MBO8457305.1"/>
    <property type="molecule type" value="Genomic_DNA"/>
</dbReference>
<keyword evidence="7" id="KW-0723">Serine/threonine-protein kinase</keyword>
<name>A0A9D9HP27_9SPIR</name>
<comment type="caution">
    <text evidence="7">The sequence shown here is derived from an EMBL/GenBank/DDBJ whole genome shotgun (WGS) entry which is preliminary data.</text>
</comment>
<dbReference type="PANTHER" id="PTHR43289:SF6">
    <property type="entry name" value="SERINE_THREONINE-PROTEIN KINASE NEKL-3"/>
    <property type="match status" value="1"/>
</dbReference>
<feature type="domain" description="Protein kinase" evidence="6">
    <location>
        <begin position="16"/>
        <end position="295"/>
    </location>
</feature>
<dbReference type="PROSITE" id="PS50011">
    <property type="entry name" value="PROTEIN_KINASE_DOM"/>
    <property type="match status" value="1"/>
</dbReference>
<feature type="transmembrane region" description="Helical" evidence="5">
    <location>
        <begin position="328"/>
        <end position="349"/>
    </location>
</feature>
<accession>A0A9D9HP27</accession>
<dbReference type="Gene3D" id="1.10.510.10">
    <property type="entry name" value="Transferase(Phosphotransferase) domain 1"/>
    <property type="match status" value="1"/>
</dbReference>
<evidence type="ECO:0000256" key="1">
    <source>
        <dbReference type="ARBA" id="ARBA00022679"/>
    </source>
</evidence>
<organism evidence="7 8">
    <name type="scientific">Candidatus Gallitreponema excrementavium</name>
    <dbReference type="NCBI Taxonomy" id="2840840"/>
    <lineage>
        <taxon>Bacteria</taxon>
        <taxon>Pseudomonadati</taxon>
        <taxon>Spirochaetota</taxon>
        <taxon>Spirochaetia</taxon>
        <taxon>Spirochaetales</taxon>
        <taxon>Candidatus Gallitreponema</taxon>
    </lineage>
</organism>
<keyword evidence="4" id="KW-0067">ATP-binding</keyword>
<dbReference type="SUPFAM" id="SSF56112">
    <property type="entry name" value="Protein kinase-like (PK-like)"/>
    <property type="match status" value="1"/>
</dbReference>
<reference evidence="7" key="1">
    <citation type="submission" date="2020-10" db="EMBL/GenBank/DDBJ databases">
        <authorList>
            <person name="Gilroy R."/>
        </authorList>
    </citation>
    <scope>NUCLEOTIDE SEQUENCE</scope>
    <source>
        <strain evidence="7">10532</strain>
    </source>
</reference>
<dbReference type="CDD" id="cd14014">
    <property type="entry name" value="STKc_PknB_like"/>
    <property type="match status" value="1"/>
</dbReference>
<keyword evidence="2" id="KW-0547">Nucleotide-binding</keyword>
<dbReference type="Proteomes" id="UP000823638">
    <property type="component" value="Unassembled WGS sequence"/>
</dbReference>
<dbReference type="PANTHER" id="PTHR43289">
    <property type="entry name" value="MITOGEN-ACTIVATED PROTEIN KINASE KINASE KINASE 20-RELATED"/>
    <property type="match status" value="1"/>
</dbReference>
<keyword evidence="1" id="KW-0808">Transferase</keyword>
<evidence type="ECO:0000313" key="7">
    <source>
        <dbReference type="EMBL" id="MBO8457305.1"/>
    </source>
</evidence>
<dbReference type="InterPro" id="IPR008271">
    <property type="entry name" value="Ser/Thr_kinase_AS"/>
</dbReference>
<keyword evidence="5" id="KW-0472">Membrane</keyword>
<evidence type="ECO:0000259" key="6">
    <source>
        <dbReference type="PROSITE" id="PS50011"/>
    </source>
</evidence>